<dbReference type="AlphaFoldDB" id="A0A5J4NUF7"/>
<dbReference type="Gene3D" id="3.30.750.24">
    <property type="entry name" value="STAS domain"/>
    <property type="match status" value="1"/>
</dbReference>
<dbReference type="EMBL" id="QNGE01000774">
    <property type="protein sequence ID" value="KAA3679325.1"/>
    <property type="molecule type" value="Genomic_DNA"/>
</dbReference>
<dbReference type="PANTHER" id="PTHR11814">
    <property type="entry name" value="SULFATE TRANSPORTER"/>
    <property type="match status" value="1"/>
</dbReference>
<accession>A0A5J4NUF7</accession>
<feature type="transmembrane region" description="Helical" evidence="5">
    <location>
        <begin position="207"/>
        <end position="228"/>
    </location>
</feature>
<evidence type="ECO:0000256" key="5">
    <source>
        <dbReference type="SAM" id="Phobius"/>
    </source>
</evidence>
<feature type="transmembrane region" description="Helical" evidence="5">
    <location>
        <begin position="467"/>
        <end position="498"/>
    </location>
</feature>
<feature type="transmembrane region" description="Helical" evidence="5">
    <location>
        <begin position="97"/>
        <end position="122"/>
    </location>
</feature>
<evidence type="ECO:0000256" key="2">
    <source>
        <dbReference type="ARBA" id="ARBA00022692"/>
    </source>
</evidence>
<proteinExistence type="predicted"/>
<feature type="domain" description="STAS" evidence="6">
    <location>
        <begin position="522"/>
        <end position="697"/>
    </location>
</feature>
<dbReference type="Pfam" id="PF00916">
    <property type="entry name" value="Sulfate_transp"/>
    <property type="match status" value="1"/>
</dbReference>
<dbReference type="NCBIfam" id="TIGR00815">
    <property type="entry name" value="sulP"/>
    <property type="match status" value="1"/>
</dbReference>
<feature type="transmembrane region" description="Helical" evidence="5">
    <location>
        <begin position="172"/>
        <end position="201"/>
    </location>
</feature>
<organism evidence="7 8">
    <name type="scientific">Paragonimus westermani</name>
    <dbReference type="NCBI Taxonomy" id="34504"/>
    <lineage>
        <taxon>Eukaryota</taxon>
        <taxon>Metazoa</taxon>
        <taxon>Spiralia</taxon>
        <taxon>Lophotrochozoa</taxon>
        <taxon>Platyhelminthes</taxon>
        <taxon>Trematoda</taxon>
        <taxon>Digenea</taxon>
        <taxon>Plagiorchiida</taxon>
        <taxon>Troglotremata</taxon>
        <taxon>Troglotrematidae</taxon>
        <taxon>Paragonimus</taxon>
    </lineage>
</organism>
<name>A0A5J4NUF7_9TREM</name>
<evidence type="ECO:0000256" key="4">
    <source>
        <dbReference type="ARBA" id="ARBA00023136"/>
    </source>
</evidence>
<dbReference type="CDD" id="cd07042">
    <property type="entry name" value="STAS_SulP_like_sulfate_transporter"/>
    <property type="match status" value="1"/>
</dbReference>
<keyword evidence="3 5" id="KW-1133">Transmembrane helix</keyword>
<evidence type="ECO:0000256" key="3">
    <source>
        <dbReference type="ARBA" id="ARBA00022989"/>
    </source>
</evidence>
<dbReference type="InterPro" id="IPR002645">
    <property type="entry name" value="STAS_dom"/>
</dbReference>
<feature type="transmembrane region" description="Helical" evidence="5">
    <location>
        <begin position="431"/>
        <end position="455"/>
    </location>
</feature>
<evidence type="ECO:0000259" key="6">
    <source>
        <dbReference type="PROSITE" id="PS50801"/>
    </source>
</evidence>
<feature type="transmembrane region" description="Helical" evidence="5">
    <location>
        <begin position="407"/>
        <end position="425"/>
    </location>
</feature>
<dbReference type="InterPro" id="IPR001902">
    <property type="entry name" value="SLC26A/SulP_fam"/>
</dbReference>
<feature type="transmembrane region" description="Helical" evidence="5">
    <location>
        <begin position="249"/>
        <end position="271"/>
    </location>
</feature>
<dbReference type="InterPro" id="IPR036513">
    <property type="entry name" value="STAS_dom_sf"/>
</dbReference>
<keyword evidence="4 5" id="KW-0472">Membrane</keyword>
<dbReference type="PROSITE" id="PS50801">
    <property type="entry name" value="STAS"/>
    <property type="match status" value="1"/>
</dbReference>
<feature type="transmembrane region" description="Helical" evidence="5">
    <location>
        <begin position="341"/>
        <end position="360"/>
    </location>
</feature>
<keyword evidence="8" id="KW-1185">Reference proteome</keyword>
<feature type="transmembrane region" description="Helical" evidence="5">
    <location>
        <begin position="283"/>
        <end position="303"/>
    </location>
</feature>
<evidence type="ECO:0000313" key="7">
    <source>
        <dbReference type="EMBL" id="KAA3679325.1"/>
    </source>
</evidence>
<dbReference type="SUPFAM" id="SSF52091">
    <property type="entry name" value="SpoIIaa-like"/>
    <property type="match status" value="1"/>
</dbReference>
<comment type="caution">
    <text evidence="7">The sequence shown here is derived from an EMBL/GenBank/DDBJ whole genome shotgun (WGS) entry which is preliminary data.</text>
</comment>
<dbReference type="Pfam" id="PF01740">
    <property type="entry name" value="STAS"/>
    <property type="match status" value="1"/>
</dbReference>
<evidence type="ECO:0000256" key="1">
    <source>
        <dbReference type="ARBA" id="ARBA00004141"/>
    </source>
</evidence>
<dbReference type="GO" id="GO:0055085">
    <property type="term" value="P:transmembrane transport"/>
    <property type="evidence" value="ECO:0007669"/>
    <property type="project" value="InterPro"/>
</dbReference>
<sequence length="720" mass="79213">MQAEIRHSSNDEGYVIVRQVLNNTKFSSNHPECLPPAATFLLRVRRCANSFSAVTAISNFVPFYKILASFYSLRAFAADILAGLTMAILHIPQGMAYGYLAGLKPINGLYTSFFPALTYFFFGTSRQISVGTFSVVAMLSAEPVNRLATDYFPSSKNFSGNSTSTDLEQFRLVVAITVTILAGLIQLAMGLFHLGCLVVYISSPLLGGFTCASAVHVLSSQLSGLFGIQLKRTSGPGRLLFVLINFVEMIKYTNWITLLISVVCITVLITFKFVLSPRIEAKIHFPFPIELLVLISGTVISYFTELEEKFSVRIVGPLPQGFPEPILPDPYIMPQVMMESAVVSFVSLATTVSLVKLYAARNGYDVHYTQEMSAIGLANICGGFFRCHAASAALARTSVAASAGMQSQVASLVSCVVLALVLTLIGPSLHTVPMCVLSSLIAVSLTGILSQIMDLRILYRTSIIDMLIWLVTFTATVCIDVPFGLIVGLGFSLVTVLYRTQMCNSYELGQIEETDLYVARKWYTEARSVSGVQMLRYSGPVYYASAERLVDWVIQQTGVDPNKAHKQAIRLDQVEDSRKPSSSPCPSLFTRCVKPRTSRESTLNHVQTEQESPVLKKTGTSNQLRFLILDAFSWTFIDFVGSKAICSLVGSYKQIGIEVLLVSCQPPIFEMLVKSGFAQSELQDRCFLTMHDAVLYCKQNLSTERRVATEGLVMENVCRV</sequence>
<reference evidence="7 8" key="1">
    <citation type="journal article" date="2019" name="Gigascience">
        <title>Whole-genome sequence of the oriental lung fluke Paragonimus westermani.</title>
        <authorList>
            <person name="Oey H."/>
            <person name="Zakrzewski M."/>
            <person name="Narain K."/>
            <person name="Devi K.R."/>
            <person name="Agatsuma T."/>
            <person name="Nawaratna S."/>
            <person name="Gobert G.N."/>
            <person name="Jones M.K."/>
            <person name="Ragan M.A."/>
            <person name="McManus D.P."/>
            <person name="Krause L."/>
        </authorList>
    </citation>
    <scope>NUCLEOTIDE SEQUENCE [LARGE SCALE GENOMIC DNA]</scope>
    <source>
        <strain evidence="7 8">IND2009</strain>
    </source>
</reference>
<dbReference type="Proteomes" id="UP000324629">
    <property type="component" value="Unassembled WGS sequence"/>
</dbReference>
<dbReference type="GO" id="GO:0016020">
    <property type="term" value="C:membrane"/>
    <property type="evidence" value="ECO:0007669"/>
    <property type="project" value="UniProtKB-SubCell"/>
</dbReference>
<keyword evidence="2 5" id="KW-0812">Transmembrane</keyword>
<evidence type="ECO:0000313" key="8">
    <source>
        <dbReference type="Proteomes" id="UP000324629"/>
    </source>
</evidence>
<dbReference type="InterPro" id="IPR011547">
    <property type="entry name" value="SLC26A/SulP_dom"/>
</dbReference>
<protein>
    <recommendedName>
        <fullName evidence="6">STAS domain-containing protein</fullName>
    </recommendedName>
</protein>
<gene>
    <name evidence="7" type="ORF">DEA37_0004095</name>
</gene>
<comment type="subcellular location">
    <subcellularLocation>
        <location evidence="1">Membrane</location>
        <topology evidence="1">Multi-pass membrane protein</topology>
    </subcellularLocation>
</comment>